<organism evidence="1 2">
    <name type="scientific">Streptomyces scopuliridis</name>
    <dbReference type="NCBI Taxonomy" id="452529"/>
    <lineage>
        <taxon>Bacteria</taxon>
        <taxon>Bacillati</taxon>
        <taxon>Actinomycetota</taxon>
        <taxon>Actinomycetes</taxon>
        <taxon>Kitasatosporales</taxon>
        <taxon>Streptomycetaceae</taxon>
        <taxon>Streptomyces</taxon>
    </lineage>
</organism>
<dbReference type="Proteomes" id="UP001348369">
    <property type="component" value="Chromosome"/>
</dbReference>
<accession>A0ACD4ZDN0</accession>
<keyword evidence="2" id="KW-1185">Reference proteome</keyword>
<dbReference type="EMBL" id="CP109109">
    <property type="protein sequence ID" value="WSB96370.1"/>
    <property type="molecule type" value="Genomic_DNA"/>
</dbReference>
<evidence type="ECO:0000313" key="2">
    <source>
        <dbReference type="Proteomes" id="UP001348369"/>
    </source>
</evidence>
<proteinExistence type="predicted"/>
<name>A0ACD4ZDN0_9ACTN</name>
<evidence type="ECO:0000313" key="1">
    <source>
        <dbReference type="EMBL" id="WSB96370.1"/>
    </source>
</evidence>
<protein>
    <submittedName>
        <fullName evidence="1">(2Fe-2S) ferredoxin domain-containing protein</fullName>
    </submittedName>
</protein>
<sequence>MSRRSREAATPPGAARPTVTVCRGCCCGTPKVPRLDHAAQLTDLRASLANVASVRRTDCLDACERANVVVIQPSAEGRRAGGRPVWLGLVNDPDAAADITAWVKDGGPGLADPPEILDLYTFAPSRRVRREFED</sequence>
<gene>
    <name evidence="1" type="ORF">OG835_04740</name>
</gene>
<reference evidence="1" key="1">
    <citation type="submission" date="2022-10" db="EMBL/GenBank/DDBJ databases">
        <title>The complete genomes of actinobacterial strains from the NBC collection.</title>
        <authorList>
            <person name="Joergensen T.S."/>
            <person name="Alvarez Arevalo M."/>
            <person name="Sterndorff E.B."/>
            <person name="Faurdal D."/>
            <person name="Vuksanovic O."/>
            <person name="Mourched A.-S."/>
            <person name="Charusanti P."/>
            <person name="Shaw S."/>
            <person name="Blin K."/>
            <person name="Weber T."/>
        </authorList>
    </citation>
    <scope>NUCLEOTIDE SEQUENCE</scope>
    <source>
        <strain evidence="1">NBC 01771</strain>
    </source>
</reference>